<proteinExistence type="inferred from homology"/>
<name>A0A653BXV7_CALMS</name>
<protein>
    <recommendedName>
        <fullName evidence="4">Pseudouridine synthase I TruA alpha/beta domain-containing protein</fullName>
    </recommendedName>
</protein>
<keyword evidence="6" id="KW-1185">Reference proteome</keyword>
<gene>
    <name evidence="5" type="ORF">CALMAC_LOCUS4180</name>
</gene>
<dbReference type="InterPro" id="IPR020097">
    <property type="entry name" value="PsdUridine_synth_TruA_a/b_dom"/>
</dbReference>
<dbReference type="InterPro" id="IPR020094">
    <property type="entry name" value="TruA/RsuA/RluB/E/F_N"/>
</dbReference>
<dbReference type="GO" id="GO:0005634">
    <property type="term" value="C:nucleus"/>
    <property type="evidence" value="ECO:0007669"/>
    <property type="project" value="TreeGrafter"/>
</dbReference>
<dbReference type="NCBIfam" id="TIGR00071">
    <property type="entry name" value="hisT_truA"/>
    <property type="match status" value="1"/>
</dbReference>
<dbReference type="HAMAP" id="MF_00171">
    <property type="entry name" value="TruA"/>
    <property type="match status" value="1"/>
</dbReference>
<sequence>MDLTDSLVLEEKLHNCTKEELIAKVKELQAHNVQLRSIIQKPGKHGGSNKSNKKELDFLKYSSRHILLRILYLGWDYKGFVVQEDTSDTIEHHLFEALLKTCLIKDRSTSNYHRCGRTDKGVSSYGQVISITVRSNLQPGNDNVDEEMNYCKVLNRVLPNNIQCVAWSPITNAFSARFDCKSRIYKYYFPRSRLNIELMREASKKMIGSHDFRNLCKMDVGNGVVQFVRNITDITIEPSNSSQIANGYTIYVVTIQANAFLWHQIRCIVGVLLLVGQGKEDPSVVDELLDITKNPRAESIQENWKFVVNGDSEYSMASEIPLNLFHSEYENIKWHYEKDTVRVVLEKLYNYWTFTAIKI</sequence>
<dbReference type="GO" id="GO:0005737">
    <property type="term" value="C:cytoplasm"/>
    <property type="evidence" value="ECO:0007669"/>
    <property type="project" value="TreeGrafter"/>
</dbReference>
<evidence type="ECO:0000256" key="2">
    <source>
        <dbReference type="ARBA" id="ARBA00022694"/>
    </source>
</evidence>
<dbReference type="SUPFAM" id="SSF55120">
    <property type="entry name" value="Pseudouridine synthase"/>
    <property type="match status" value="1"/>
</dbReference>
<dbReference type="EMBL" id="CAACVG010005941">
    <property type="protein sequence ID" value="VEN39787.1"/>
    <property type="molecule type" value="Genomic_DNA"/>
</dbReference>
<dbReference type="Proteomes" id="UP000410492">
    <property type="component" value="Unassembled WGS sequence"/>
</dbReference>
<reference evidence="5 6" key="1">
    <citation type="submission" date="2019-01" db="EMBL/GenBank/DDBJ databases">
        <authorList>
            <person name="Sayadi A."/>
        </authorList>
    </citation>
    <scope>NUCLEOTIDE SEQUENCE [LARGE SCALE GENOMIC DNA]</scope>
</reference>
<dbReference type="GO" id="GO:0031119">
    <property type="term" value="P:tRNA pseudouridine synthesis"/>
    <property type="evidence" value="ECO:0007669"/>
    <property type="project" value="TreeGrafter"/>
</dbReference>
<evidence type="ECO:0000313" key="5">
    <source>
        <dbReference type="EMBL" id="VEN39787.1"/>
    </source>
</evidence>
<keyword evidence="2" id="KW-0819">tRNA processing</keyword>
<dbReference type="Gene3D" id="3.30.70.660">
    <property type="entry name" value="Pseudouridine synthase I, catalytic domain, C-terminal subdomain"/>
    <property type="match status" value="1"/>
</dbReference>
<accession>A0A653BXV7</accession>
<dbReference type="Pfam" id="PF01416">
    <property type="entry name" value="PseudoU_synth_1"/>
    <property type="match status" value="1"/>
</dbReference>
<dbReference type="InterPro" id="IPR001406">
    <property type="entry name" value="PsdUridine_synth_TruA"/>
</dbReference>
<dbReference type="GO" id="GO:0003723">
    <property type="term" value="F:RNA binding"/>
    <property type="evidence" value="ECO:0007669"/>
    <property type="project" value="InterPro"/>
</dbReference>
<dbReference type="AlphaFoldDB" id="A0A653BXV7"/>
<evidence type="ECO:0000256" key="3">
    <source>
        <dbReference type="ARBA" id="ARBA00023235"/>
    </source>
</evidence>
<evidence type="ECO:0000259" key="4">
    <source>
        <dbReference type="Pfam" id="PF01416"/>
    </source>
</evidence>
<keyword evidence="3" id="KW-0413">Isomerase</keyword>
<dbReference type="InterPro" id="IPR020095">
    <property type="entry name" value="PsdUridine_synth_TruA_C"/>
</dbReference>
<dbReference type="InterPro" id="IPR041707">
    <property type="entry name" value="Pus3-like"/>
</dbReference>
<comment type="similarity">
    <text evidence="1">Belongs to the tRNA pseudouridine synthase TruA family.</text>
</comment>
<dbReference type="OrthoDB" id="25767at2759"/>
<dbReference type="PANTHER" id="PTHR11142:SF5">
    <property type="entry name" value="TRNA PSEUDOURIDINE(38_39) SYNTHASE"/>
    <property type="match status" value="1"/>
</dbReference>
<dbReference type="GO" id="GO:1990481">
    <property type="term" value="P:mRNA pseudouridine synthesis"/>
    <property type="evidence" value="ECO:0007669"/>
    <property type="project" value="TreeGrafter"/>
</dbReference>
<dbReference type="GO" id="GO:0009982">
    <property type="term" value="F:pseudouridine synthase activity"/>
    <property type="evidence" value="ECO:0007669"/>
    <property type="project" value="InterPro"/>
</dbReference>
<feature type="domain" description="Pseudouridine synthase I TruA alpha/beta" evidence="4">
    <location>
        <begin position="202"/>
        <end position="329"/>
    </location>
</feature>
<dbReference type="InterPro" id="IPR020103">
    <property type="entry name" value="PsdUridine_synth_cat_dom_sf"/>
</dbReference>
<evidence type="ECO:0000256" key="1">
    <source>
        <dbReference type="ARBA" id="ARBA00009375"/>
    </source>
</evidence>
<dbReference type="Gene3D" id="3.30.70.580">
    <property type="entry name" value="Pseudouridine synthase I, catalytic domain, N-terminal subdomain"/>
    <property type="match status" value="1"/>
</dbReference>
<dbReference type="FunFam" id="3.30.70.580:FF:000007">
    <property type="entry name" value="tRNA pseudouridine synthase"/>
    <property type="match status" value="1"/>
</dbReference>
<dbReference type="CDD" id="cd02569">
    <property type="entry name" value="PseudoU_synth_ScPus3"/>
    <property type="match status" value="1"/>
</dbReference>
<evidence type="ECO:0000313" key="6">
    <source>
        <dbReference type="Proteomes" id="UP000410492"/>
    </source>
</evidence>
<dbReference type="PANTHER" id="PTHR11142">
    <property type="entry name" value="PSEUDOURIDYLATE SYNTHASE"/>
    <property type="match status" value="1"/>
</dbReference>
<organism evidence="5 6">
    <name type="scientific">Callosobruchus maculatus</name>
    <name type="common">Southern cowpea weevil</name>
    <name type="synonym">Pulse bruchid</name>
    <dbReference type="NCBI Taxonomy" id="64391"/>
    <lineage>
        <taxon>Eukaryota</taxon>
        <taxon>Metazoa</taxon>
        <taxon>Ecdysozoa</taxon>
        <taxon>Arthropoda</taxon>
        <taxon>Hexapoda</taxon>
        <taxon>Insecta</taxon>
        <taxon>Pterygota</taxon>
        <taxon>Neoptera</taxon>
        <taxon>Endopterygota</taxon>
        <taxon>Coleoptera</taxon>
        <taxon>Polyphaga</taxon>
        <taxon>Cucujiformia</taxon>
        <taxon>Chrysomeloidea</taxon>
        <taxon>Chrysomelidae</taxon>
        <taxon>Bruchinae</taxon>
        <taxon>Bruchini</taxon>
        <taxon>Callosobruchus</taxon>
    </lineage>
</organism>